<reference evidence="2" key="1">
    <citation type="journal article" date="2020" name="Microorganisms">
        <title>Complete Genome of a Member of a New Bacterial Lineage in the Microgenomates Group Reveals an Unusual Nucleotide Composition Disparity Between Two Strands of DNA and Limited Metabolic Potential.</title>
        <authorList>
            <person name="Kadnikov V.V."/>
            <person name="Mardanov A.V."/>
            <person name="Beletsky A.V."/>
            <person name="Karnachuk O.V."/>
            <person name="Ravin N.V."/>
        </authorList>
    </citation>
    <scope>NUCLEOTIDE SEQUENCE [LARGE SCALE GENOMIC DNA]</scope>
</reference>
<dbReference type="KEGG" id="caqa:MICH65_0392"/>
<evidence type="ECO:0008006" key="3">
    <source>
        <dbReference type="Google" id="ProtNLM"/>
    </source>
</evidence>
<dbReference type="EMBL" id="CP047901">
    <property type="protein sequence ID" value="QHO63373.1"/>
    <property type="molecule type" value="Genomic_DNA"/>
</dbReference>
<protein>
    <recommendedName>
        <fullName evidence="3">Fibronectin type-III domain-containing protein</fullName>
    </recommendedName>
</protein>
<gene>
    <name evidence="1" type="ORF">MICH65_0392</name>
</gene>
<proteinExistence type="predicted"/>
<dbReference type="Proteomes" id="UP000463983">
    <property type="component" value="Chromosome"/>
</dbReference>
<organism evidence="1 2">
    <name type="scientific">Candidatus Chazhemtobacterium aquaticus</name>
    <dbReference type="NCBI Taxonomy" id="2715735"/>
    <lineage>
        <taxon>Bacteria</taxon>
        <taxon>Candidatus Chazhemtobacteraceae</taxon>
        <taxon>Candidatus Chazhemtobacterium</taxon>
    </lineage>
</organism>
<dbReference type="RefSeq" id="WP_161931758.1">
    <property type="nucleotide sequence ID" value="NZ_CP047901.1"/>
</dbReference>
<evidence type="ECO:0000313" key="2">
    <source>
        <dbReference type="Proteomes" id="UP000463983"/>
    </source>
</evidence>
<accession>A0A857N7Q5</accession>
<dbReference type="AlphaFoldDB" id="A0A857N7Q5"/>
<evidence type="ECO:0000313" key="1">
    <source>
        <dbReference type="EMBL" id="QHO63373.1"/>
    </source>
</evidence>
<name>A0A857N7Q5_9BACT</name>
<keyword evidence="2" id="KW-1185">Reference proteome</keyword>
<sequence>MKYTKPSPVLILSITILVFSFLFISLTDFLSGKQVFNDSGPTLDPNINILSVAPDPQLPNTYQITWEITSPTPLPVTSTTIYYDTISTPSALTTTDSPSAPSYQFYLSDYLSGPFTSPGIFTATLQSPPDAISIFIRAYAHIDTNHYWTPEYTIDTNSL</sequence>